<feature type="domain" description="RING-type" evidence="9">
    <location>
        <begin position="14"/>
        <end position="61"/>
    </location>
</feature>
<dbReference type="InterPro" id="IPR001841">
    <property type="entry name" value="Znf_RING"/>
</dbReference>
<dbReference type="InterPro" id="IPR013083">
    <property type="entry name" value="Znf_RING/FYVE/PHD"/>
</dbReference>
<evidence type="ECO:0000256" key="4">
    <source>
        <dbReference type="ARBA" id="ARBA00022771"/>
    </source>
</evidence>
<evidence type="ECO:0000256" key="2">
    <source>
        <dbReference type="ARBA" id="ARBA00014050"/>
    </source>
</evidence>
<dbReference type="SUPFAM" id="SSF57850">
    <property type="entry name" value="RING/U-box"/>
    <property type="match status" value="1"/>
</dbReference>
<evidence type="ECO:0000256" key="7">
    <source>
        <dbReference type="ARBA" id="ARBA00031239"/>
    </source>
</evidence>
<dbReference type="Pfam" id="PF14634">
    <property type="entry name" value="zf-RING_5"/>
    <property type="match status" value="1"/>
</dbReference>
<name>A0ABN9D5M5_9NEOB</name>
<keyword evidence="11" id="KW-1185">Reference proteome</keyword>
<dbReference type="InterPro" id="IPR042285">
    <property type="entry name" value="RNF182"/>
</dbReference>
<evidence type="ECO:0000256" key="3">
    <source>
        <dbReference type="ARBA" id="ARBA00022723"/>
    </source>
</evidence>
<dbReference type="PANTHER" id="PTHR46675:SF1">
    <property type="entry name" value="E3 UBIQUITIN-PROTEIN LIGASE RNF182"/>
    <property type="match status" value="1"/>
</dbReference>
<dbReference type="EMBL" id="CATNWA010014110">
    <property type="protein sequence ID" value="CAI9567598.1"/>
    <property type="molecule type" value="Genomic_DNA"/>
</dbReference>
<evidence type="ECO:0000256" key="1">
    <source>
        <dbReference type="ARBA" id="ARBA00011482"/>
    </source>
</evidence>
<keyword evidence="4 8" id="KW-0863">Zinc-finger</keyword>
<keyword evidence="5" id="KW-0862">Zinc</keyword>
<dbReference type="Gene3D" id="3.30.40.10">
    <property type="entry name" value="Zinc/RING finger domain, C3HC4 (zinc finger)"/>
    <property type="match status" value="1"/>
</dbReference>
<proteinExistence type="predicted"/>
<reference evidence="10" key="1">
    <citation type="submission" date="2023-05" db="EMBL/GenBank/DDBJ databases">
        <authorList>
            <person name="Stuckert A."/>
        </authorList>
    </citation>
    <scope>NUCLEOTIDE SEQUENCE</scope>
</reference>
<sequence length="247" mass="27450">MNAEETLSSDELECKICYQKFNTHSRKPKILNCLHRVCARCLSKILLIGGGAPCISCPFCRNETELQEEEVAGLPDDTNILSKLAERTICNSDSNEVVLTPKNLASSSPSHGSSNCLVITIMEVQRDSTTDAQSKHHLGLLRRAQHGLGFREFPWPNRPRPFFQVVQPCPQDTGLAAGLLLLRLFAPWNIFASYSEGDTWNCLCKPGTLQPDCMPGLRLLPVLVPRHVRLLSQELTNADTTMCYVGQ</sequence>
<comment type="subunit">
    <text evidence="1">Interacts with ATP6V0C.</text>
</comment>
<evidence type="ECO:0000256" key="6">
    <source>
        <dbReference type="ARBA" id="ARBA00030086"/>
    </source>
</evidence>
<gene>
    <name evidence="10" type="ORF">SPARVUS_LOCUS6558749</name>
</gene>
<dbReference type="PANTHER" id="PTHR46675">
    <property type="entry name" value="E3 UBIQUITIN-PROTEIN LIGASE RNF182"/>
    <property type="match status" value="1"/>
</dbReference>
<dbReference type="PROSITE" id="PS50089">
    <property type="entry name" value="ZF_RING_2"/>
    <property type="match status" value="1"/>
</dbReference>
<dbReference type="SMART" id="SM00184">
    <property type="entry name" value="RING"/>
    <property type="match status" value="1"/>
</dbReference>
<dbReference type="InterPro" id="IPR017907">
    <property type="entry name" value="Znf_RING_CS"/>
</dbReference>
<dbReference type="Proteomes" id="UP001162483">
    <property type="component" value="Unassembled WGS sequence"/>
</dbReference>
<protein>
    <recommendedName>
        <fullName evidence="2">E3 ubiquitin-protein ligase RNF182</fullName>
    </recommendedName>
    <alternativeName>
        <fullName evidence="7">RING finger protein 182</fullName>
    </alternativeName>
    <alternativeName>
        <fullName evidence="6">RING-type E3 ubiquitin transferase RNF182</fullName>
    </alternativeName>
</protein>
<accession>A0ABN9D5M5</accession>
<evidence type="ECO:0000259" key="9">
    <source>
        <dbReference type="PROSITE" id="PS50089"/>
    </source>
</evidence>
<keyword evidence="3" id="KW-0479">Metal-binding</keyword>
<dbReference type="PROSITE" id="PS00518">
    <property type="entry name" value="ZF_RING_1"/>
    <property type="match status" value="1"/>
</dbReference>
<evidence type="ECO:0000313" key="11">
    <source>
        <dbReference type="Proteomes" id="UP001162483"/>
    </source>
</evidence>
<evidence type="ECO:0000256" key="5">
    <source>
        <dbReference type="ARBA" id="ARBA00022833"/>
    </source>
</evidence>
<comment type="caution">
    <text evidence="10">The sequence shown here is derived from an EMBL/GenBank/DDBJ whole genome shotgun (WGS) entry which is preliminary data.</text>
</comment>
<evidence type="ECO:0000313" key="10">
    <source>
        <dbReference type="EMBL" id="CAI9567598.1"/>
    </source>
</evidence>
<evidence type="ECO:0000256" key="8">
    <source>
        <dbReference type="PROSITE-ProRule" id="PRU00175"/>
    </source>
</evidence>
<organism evidence="10 11">
    <name type="scientific">Staurois parvus</name>
    <dbReference type="NCBI Taxonomy" id="386267"/>
    <lineage>
        <taxon>Eukaryota</taxon>
        <taxon>Metazoa</taxon>
        <taxon>Chordata</taxon>
        <taxon>Craniata</taxon>
        <taxon>Vertebrata</taxon>
        <taxon>Euteleostomi</taxon>
        <taxon>Amphibia</taxon>
        <taxon>Batrachia</taxon>
        <taxon>Anura</taxon>
        <taxon>Neobatrachia</taxon>
        <taxon>Ranoidea</taxon>
        <taxon>Ranidae</taxon>
        <taxon>Staurois</taxon>
    </lineage>
</organism>